<dbReference type="GO" id="GO:0016627">
    <property type="term" value="F:oxidoreductase activity, acting on the CH-CH group of donors"/>
    <property type="evidence" value="ECO:0007669"/>
    <property type="project" value="InterPro"/>
</dbReference>
<comment type="similarity">
    <text evidence="2 6">Belongs to the acyl-CoA dehydrogenase family.</text>
</comment>
<dbReference type="Pfam" id="PF02771">
    <property type="entry name" value="Acyl-CoA_dh_N"/>
    <property type="match status" value="1"/>
</dbReference>
<comment type="caution">
    <text evidence="11">The sequence shown here is derived from an EMBL/GenBank/DDBJ whole genome shotgun (WGS) entry which is preliminary data.</text>
</comment>
<evidence type="ECO:0000259" key="9">
    <source>
        <dbReference type="Pfam" id="PF02770"/>
    </source>
</evidence>
<dbReference type="RefSeq" id="WP_170197302.1">
    <property type="nucleotide sequence ID" value="NZ_JABBNB010000041.1"/>
</dbReference>
<dbReference type="InterPro" id="IPR009100">
    <property type="entry name" value="AcylCoA_DH/oxidase_NM_dom_sf"/>
</dbReference>
<organism evidence="11 12">
    <name type="scientific">Gordonia asplenii</name>
    <dbReference type="NCBI Taxonomy" id="2725283"/>
    <lineage>
        <taxon>Bacteria</taxon>
        <taxon>Bacillati</taxon>
        <taxon>Actinomycetota</taxon>
        <taxon>Actinomycetes</taxon>
        <taxon>Mycobacteriales</taxon>
        <taxon>Gordoniaceae</taxon>
        <taxon>Gordonia</taxon>
    </lineage>
</organism>
<reference evidence="11 12" key="1">
    <citation type="submission" date="2020-04" db="EMBL/GenBank/DDBJ databases">
        <title>Gordonia sp. nov. TBRC 11910.</title>
        <authorList>
            <person name="Suriyachadkun C."/>
        </authorList>
    </citation>
    <scope>NUCLEOTIDE SEQUENCE [LARGE SCALE GENOMIC DNA]</scope>
    <source>
        <strain evidence="11 12">TBRC 11910</strain>
    </source>
</reference>
<keyword evidence="5 6" id="KW-0560">Oxidoreductase</keyword>
<dbReference type="InterPro" id="IPR036250">
    <property type="entry name" value="AcylCo_DH-like_C"/>
</dbReference>
<dbReference type="SUPFAM" id="SSF56645">
    <property type="entry name" value="Acyl-CoA dehydrogenase NM domain-like"/>
    <property type="match status" value="1"/>
</dbReference>
<dbReference type="Pfam" id="PF02770">
    <property type="entry name" value="Acyl-CoA_dh_M"/>
    <property type="match status" value="1"/>
</dbReference>
<dbReference type="PANTHER" id="PTHR43292:SF3">
    <property type="entry name" value="ACYL-COA DEHYDROGENASE FADE29"/>
    <property type="match status" value="1"/>
</dbReference>
<evidence type="ECO:0000256" key="1">
    <source>
        <dbReference type="ARBA" id="ARBA00001974"/>
    </source>
</evidence>
<dbReference type="Gene3D" id="2.40.110.10">
    <property type="entry name" value="Butyryl-CoA Dehydrogenase, subunit A, domain 2"/>
    <property type="match status" value="1"/>
</dbReference>
<dbReference type="InterPro" id="IPR013786">
    <property type="entry name" value="AcylCoA_DH/ox_N"/>
</dbReference>
<accession>A0A848L2R8</accession>
<evidence type="ECO:0000256" key="4">
    <source>
        <dbReference type="ARBA" id="ARBA00022827"/>
    </source>
</evidence>
<evidence type="ECO:0000256" key="7">
    <source>
        <dbReference type="SAM" id="MobiDB-lite"/>
    </source>
</evidence>
<dbReference type="GO" id="GO:0005886">
    <property type="term" value="C:plasma membrane"/>
    <property type="evidence" value="ECO:0007669"/>
    <property type="project" value="TreeGrafter"/>
</dbReference>
<dbReference type="SUPFAM" id="SSF47203">
    <property type="entry name" value="Acyl-CoA dehydrogenase C-terminal domain-like"/>
    <property type="match status" value="1"/>
</dbReference>
<keyword evidence="12" id="KW-1185">Reference proteome</keyword>
<keyword evidence="3 6" id="KW-0285">Flavoprotein</keyword>
<feature type="region of interest" description="Disordered" evidence="7">
    <location>
        <begin position="317"/>
        <end position="346"/>
    </location>
</feature>
<feature type="domain" description="Acyl-CoA dehydrogenase/oxidase N-terminal" evidence="10">
    <location>
        <begin position="25"/>
        <end position="139"/>
    </location>
</feature>
<feature type="domain" description="Acyl-CoA oxidase/dehydrogenase middle" evidence="9">
    <location>
        <begin position="145"/>
        <end position="238"/>
    </location>
</feature>
<dbReference type="InterPro" id="IPR006091">
    <property type="entry name" value="Acyl-CoA_Oxase/DH_mid-dom"/>
</dbReference>
<evidence type="ECO:0000256" key="2">
    <source>
        <dbReference type="ARBA" id="ARBA00009347"/>
    </source>
</evidence>
<evidence type="ECO:0000256" key="5">
    <source>
        <dbReference type="ARBA" id="ARBA00023002"/>
    </source>
</evidence>
<dbReference type="Pfam" id="PF00441">
    <property type="entry name" value="Acyl-CoA_dh_1"/>
    <property type="match status" value="1"/>
</dbReference>
<evidence type="ECO:0000259" key="8">
    <source>
        <dbReference type="Pfam" id="PF00441"/>
    </source>
</evidence>
<sequence>MTQINLADRSVDLGEWAAVTPNATELFAAAVRLWLAEHLAGDFAALKGRGGPGSEHEFFAQRLAWDRHLAASGWTCLGWPAEYGGRGATIEQRIIFHEEYARADAPARVNHLGEELLGPTLIEYGTEEQKARFLPGIVNVTELWAQGYSEPGAGSDLAGVSTTAVLDGDKWIVNGQKVWTSLAHVAQWVFVVARSEKGSSRHAGLSFLLVPIDQDGVTVRPIQQLTGTSEFNEVFFDDAVTDADLIVGAPGDGWKVAMGLLQFERGVSTLGQQVGFARELDAVIAVAKANGAVSNPEIASRLTRARIGLRVMRAHAQRTLGGSSRSARSAPDAGNNRPARSAPGAGDIVSEAGAASVAKLLWANWHRELGQLAVDVVGAPALIGPSATTEGHPNDIADPATVELGEWQRLLLFTRADTIYGGSNEVQRNIIAERVLGLPREARP</sequence>
<dbReference type="GO" id="GO:0050660">
    <property type="term" value="F:flavin adenine dinucleotide binding"/>
    <property type="evidence" value="ECO:0007669"/>
    <property type="project" value="InterPro"/>
</dbReference>
<dbReference type="PANTHER" id="PTHR43292">
    <property type="entry name" value="ACYL-COA DEHYDROGENASE"/>
    <property type="match status" value="1"/>
</dbReference>
<evidence type="ECO:0000256" key="3">
    <source>
        <dbReference type="ARBA" id="ARBA00022630"/>
    </source>
</evidence>
<gene>
    <name evidence="11" type="ORF">HH308_26590</name>
</gene>
<dbReference type="InterPro" id="IPR052161">
    <property type="entry name" value="Mycobact_Acyl-CoA_DH"/>
</dbReference>
<dbReference type="Gene3D" id="1.20.140.10">
    <property type="entry name" value="Butyryl-CoA Dehydrogenase, subunit A, domain 3"/>
    <property type="match status" value="1"/>
</dbReference>
<dbReference type="EMBL" id="JABBNB010000041">
    <property type="protein sequence ID" value="NMO04797.1"/>
    <property type="molecule type" value="Genomic_DNA"/>
</dbReference>
<keyword evidence="4 6" id="KW-0274">FAD</keyword>
<dbReference type="Gene3D" id="1.10.540.10">
    <property type="entry name" value="Acyl-CoA dehydrogenase/oxidase, N-terminal domain"/>
    <property type="match status" value="1"/>
</dbReference>
<dbReference type="InterPro" id="IPR037069">
    <property type="entry name" value="AcylCoA_DH/ox_N_sf"/>
</dbReference>
<protein>
    <submittedName>
        <fullName evidence="11">Acyl-CoA dehydrogenase</fullName>
    </submittedName>
</protein>
<dbReference type="InterPro" id="IPR009075">
    <property type="entry name" value="AcylCo_DH/oxidase_C"/>
</dbReference>
<evidence type="ECO:0000313" key="12">
    <source>
        <dbReference type="Proteomes" id="UP000550729"/>
    </source>
</evidence>
<dbReference type="AlphaFoldDB" id="A0A848L2R8"/>
<evidence type="ECO:0000313" key="11">
    <source>
        <dbReference type="EMBL" id="NMO04797.1"/>
    </source>
</evidence>
<feature type="domain" description="Acyl-CoA dehydrogenase/oxidase C-terminal" evidence="8">
    <location>
        <begin position="251"/>
        <end position="436"/>
    </location>
</feature>
<evidence type="ECO:0000256" key="6">
    <source>
        <dbReference type="RuleBase" id="RU362125"/>
    </source>
</evidence>
<comment type="cofactor">
    <cofactor evidence="1 6">
        <name>FAD</name>
        <dbReference type="ChEBI" id="CHEBI:57692"/>
    </cofactor>
</comment>
<dbReference type="Proteomes" id="UP000550729">
    <property type="component" value="Unassembled WGS sequence"/>
</dbReference>
<name>A0A848L2R8_9ACTN</name>
<proteinExistence type="inferred from homology"/>
<evidence type="ECO:0000259" key="10">
    <source>
        <dbReference type="Pfam" id="PF02771"/>
    </source>
</evidence>
<dbReference type="InterPro" id="IPR046373">
    <property type="entry name" value="Acyl-CoA_Oxase/DH_mid-dom_sf"/>
</dbReference>